<dbReference type="PANTHER" id="PTHR41252">
    <property type="entry name" value="BLR2505 PROTEIN"/>
    <property type="match status" value="1"/>
</dbReference>
<reference evidence="2 3" key="1">
    <citation type="submission" date="2019-10" db="EMBL/GenBank/DDBJ databases">
        <title>Nocardia macrotermitis sp. nov. and Nocardia aurantia sp. nov., isolated from the gut of fungus growing-termite Macrotermes natalensis.</title>
        <authorList>
            <person name="Benndorf R."/>
            <person name="Schwitalla J."/>
            <person name="Martin K."/>
            <person name="De Beer W."/>
            <person name="Kaster A.-K."/>
            <person name="Vollmers J."/>
            <person name="Poulsen M."/>
            <person name="Beemelmanns C."/>
        </authorList>
    </citation>
    <scope>NUCLEOTIDE SEQUENCE [LARGE SCALE GENOMIC DNA]</scope>
    <source>
        <strain evidence="2 3">RB56</strain>
    </source>
</reference>
<evidence type="ECO:0000313" key="3">
    <source>
        <dbReference type="Proteomes" id="UP000431401"/>
    </source>
</evidence>
<proteinExistence type="predicted"/>
<gene>
    <name evidence="2" type="ORF">NRB56_73020</name>
</gene>
<name>A0A7K0E2S4_9NOCA</name>
<dbReference type="Gene3D" id="3.10.450.50">
    <property type="match status" value="1"/>
</dbReference>
<accession>A0A7K0E2S4</accession>
<dbReference type="SUPFAM" id="SSF54427">
    <property type="entry name" value="NTF2-like"/>
    <property type="match status" value="1"/>
</dbReference>
<organism evidence="2 3">
    <name type="scientific">Nocardia aurantia</name>
    <dbReference type="NCBI Taxonomy" id="2585199"/>
    <lineage>
        <taxon>Bacteria</taxon>
        <taxon>Bacillati</taxon>
        <taxon>Actinomycetota</taxon>
        <taxon>Actinomycetes</taxon>
        <taxon>Mycobacteriales</taxon>
        <taxon>Nocardiaceae</taxon>
        <taxon>Nocardia</taxon>
    </lineage>
</organism>
<dbReference type="Proteomes" id="UP000431401">
    <property type="component" value="Unassembled WGS sequence"/>
</dbReference>
<sequence length="156" mass="17396">MNNREFIAELFDQLAQGNSQALGAAMAEDCRWVFPGDWSWSGVWEPRSAVVDGLLRPLARQFADGYRNEADLIVAEGDRVVVQARGYATTTRGEPYHQTYCFIFRIAGGRIVEVIEHCDTALVERVLDPLIPAPLIHQAEAEEELRAESGHARVGK</sequence>
<feature type="domain" description="SnoaL-like" evidence="1">
    <location>
        <begin position="8"/>
        <end position="114"/>
    </location>
</feature>
<evidence type="ECO:0000313" key="2">
    <source>
        <dbReference type="EMBL" id="MQY31692.1"/>
    </source>
</evidence>
<dbReference type="InterPro" id="IPR032710">
    <property type="entry name" value="NTF2-like_dom_sf"/>
</dbReference>
<dbReference type="AlphaFoldDB" id="A0A7K0E2S4"/>
<comment type="caution">
    <text evidence="2">The sequence shown here is derived from an EMBL/GenBank/DDBJ whole genome shotgun (WGS) entry which is preliminary data.</text>
</comment>
<dbReference type="RefSeq" id="WP_194291120.1">
    <property type="nucleotide sequence ID" value="NZ_WEGI01000022.1"/>
</dbReference>
<evidence type="ECO:0000259" key="1">
    <source>
        <dbReference type="Pfam" id="PF12680"/>
    </source>
</evidence>
<dbReference type="Pfam" id="PF12680">
    <property type="entry name" value="SnoaL_2"/>
    <property type="match status" value="1"/>
</dbReference>
<keyword evidence="3" id="KW-1185">Reference proteome</keyword>
<dbReference type="PANTHER" id="PTHR41252:SF1">
    <property type="entry name" value="BLR2505 PROTEIN"/>
    <property type="match status" value="1"/>
</dbReference>
<dbReference type="InterPro" id="IPR037401">
    <property type="entry name" value="SnoaL-like"/>
</dbReference>
<dbReference type="EMBL" id="WEGI01000022">
    <property type="protein sequence ID" value="MQY31692.1"/>
    <property type="molecule type" value="Genomic_DNA"/>
</dbReference>
<protein>
    <recommendedName>
        <fullName evidence="1">SnoaL-like domain-containing protein</fullName>
    </recommendedName>
</protein>